<evidence type="ECO:0008006" key="3">
    <source>
        <dbReference type="Google" id="ProtNLM"/>
    </source>
</evidence>
<dbReference type="EMBL" id="BAABME010009089">
    <property type="protein sequence ID" value="GAA0174463.1"/>
    <property type="molecule type" value="Genomic_DNA"/>
</dbReference>
<reference evidence="1 2" key="1">
    <citation type="submission" date="2024-01" db="EMBL/GenBank/DDBJ databases">
        <title>The complete chloroplast genome sequence of Lithospermum erythrorhizon: insights into the phylogenetic relationship among Boraginaceae species and the maternal lineages of purple gromwells.</title>
        <authorList>
            <person name="Okada T."/>
            <person name="Watanabe K."/>
        </authorList>
    </citation>
    <scope>NUCLEOTIDE SEQUENCE [LARGE SCALE GENOMIC DNA]</scope>
</reference>
<evidence type="ECO:0000313" key="1">
    <source>
        <dbReference type="EMBL" id="GAA0174463.1"/>
    </source>
</evidence>
<protein>
    <recommendedName>
        <fullName evidence="3">Reverse transcriptase Ty1/copia-type domain-containing protein</fullName>
    </recommendedName>
</protein>
<sequence length="95" mass="10607">MKDLGAARKNLGMEIFSDRSQRKLFFSQKGYIEKVLSIFGMATAKPIETPSASNACLSITFGPKSYVEKSKAEEEEEAGTNEDRFIDLHSLLTKK</sequence>
<keyword evidence="2" id="KW-1185">Reference proteome</keyword>
<gene>
    <name evidence="1" type="ORF">LIER_27849</name>
</gene>
<name>A0AAV3RGY6_LITER</name>
<dbReference type="Proteomes" id="UP001454036">
    <property type="component" value="Unassembled WGS sequence"/>
</dbReference>
<dbReference type="AlphaFoldDB" id="A0AAV3RGY6"/>
<organism evidence="1 2">
    <name type="scientific">Lithospermum erythrorhizon</name>
    <name type="common">Purple gromwell</name>
    <name type="synonym">Lithospermum officinale var. erythrorhizon</name>
    <dbReference type="NCBI Taxonomy" id="34254"/>
    <lineage>
        <taxon>Eukaryota</taxon>
        <taxon>Viridiplantae</taxon>
        <taxon>Streptophyta</taxon>
        <taxon>Embryophyta</taxon>
        <taxon>Tracheophyta</taxon>
        <taxon>Spermatophyta</taxon>
        <taxon>Magnoliopsida</taxon>
        <taxon>eudicotyledons</taxon>
        <taxon>Gunneridae</taxon>
        <taxon>Pentapetalae</taxon>
        <taxon>asterids</taxon>
        <taxon>lamiids</taxon>
        <taxon>Boraginales</taxon>
        <taxon>Boraginaceae</taxon>
        <taxon>Boraginoideae</taxon>
        <taxon>Lithospermeae</taxon>
        <taxon>Lithospermum</taxon>
    </lineage>
</organism>
<accession>A0AAV3RGY6</accession>
<proteinExistence type="predicted"/>
<evidence type="ECO:0000313" key="2">
    <source>
        <dbReference type="Proteomes" id="UP001454036"/>
    </source>
</evidence>
<comment type="caution">
    <text evidence="1">The sequence shown here is derived from an EMBL/GenBank/DDBJ whole genome shotgun (WGS) entry which is preliminary data.</text>
</comment>